<evidence type="ECO:0000256" key="11">
    <source>
        <dbReference type="PROSITE-ProRule" id="PRU00283"/>
    </source>
</evidence>
<feature type="coiled-coil region" evidence="12">
    <location>
        <begin position="776"/>
        <end position="803"/>
    </location>
</feature>
<sequence length="1580" mass="177842">MTSTAVRVALRVRPLTTKEQYSNCNECLSFIPDEPQVLIGTDKSFTYDYVFDTKSSQSSVYSTAIAPLLHKFMDGFNATVLAYGQTGAGKTFSMGTGLDNTKDKENQGIVPRCILELFHVLQERAENEDGYSYEVLVSFLELHNEDLIDLLNPPAMQKRNSRNGQSSSPTSEVSIREDIAGNIYWTGVKEERCYSPEELLGLLEKGSLCRTTGSTEMNTVSSRSHAMFTVTLKQQCLEETEVDDTKKVPKCLNSKFHFVDLAGSERLKRTNAEGDRAKEGIAINAGLLALGNVISALGDETRRAAHIPYRDSKLTRLLQDSLGGNSQTLMMACVSPSDSNFGETLNTLRYANRARNIKNRVTVNQDFAGNSLEVNQLRSLVGRLRMEIAALRSNGMMVSANSTTADDESQLLRKEIVRLRDRLQTTTNGMIQATTERDTLLMERETATTDIEGDSCAAIHPLSANDDQSSPITPHPMIASYLKTIQDLNAELADTKDQLDHLENTRPPPSQITTISSDQQLQQRRRRSGPTVHPKRRYGRPGRISRSNSSTTTAKPVRPQNMNACKQQGNSRKRRSQPPPTTTTTPSSFLTGKNHHRRSSDNGIRYNNTSADMQDEDEGYINDIQDENMRLEFKESIAKARADIRKGMEFLELIKPGDENDLEAWDKELKALLKTQPMEHAGSDEGMFSASPTSSPTRLIDDFDLSLPQWLADGDDSLAPDSTPNQLSIDTSLDMDIKQQDPKLVRILHQIQSDIKMKEELVSHLEKSESEYMLMRRKFDDKINRLQDQLAELQEDRDVALKRTKGLFKTAPAGNAAGNTVDSTHQQQAREKQQLLEIRQAYETKMKHLLNEIQELKRKYSQTTSTMHVTRNQNESLLKSLRISVDTLKSEKKQMMRRMKQETDRVREQMTHQERRIQQLQRQHTEATAARRRLERERDLQKQTLKKRNEEVVMNSSQLKQLTCIMKKAVREGGVLDERLLGKISHIIGGNFAILSRGSRGFPLRGGGHTRCNNNGRKGGSGGNIVKQVSSIPLQVRASRKKALLDKALSQYVQGKQAVVEMEQLLVRRERLSDEKQDLMDERRHIYLMEKERADDSGTPMDTTAIEFMDERIDLISAEIAYLFSRIRGLQMEAAASDANNQSQPQHHRLEKHVTFADEIVTDPPPSDEWADMDAFEELYSVPSNAAPDLAYDITLKLLKSLKMDECKKVSEALLEDILDLRMAECNRQISMQNLERTVVDIRRTLIVMKRAAVASTVENERRIRRLESANGNQPDEEQDLEAIAAMDRKMEEYISSGNTIFDKIYEDGLRGMITDDAESSLEYGGNGAEGDDENDGDDDNGSVMNGSVSSVTDTSPDPVLLDDPYHSDSLLTPSSFVRDSTTTTTAPYDSWSRAGDLMTTTTQSDHQNQQQHSPTTAILGDHQDYRQSPLSVATPRTNTTPSPERLYKRLASPLSQQNDSNNAMLPMVMANPLEFRRLALEQMTPLPSTEQQHVVDVDLRDDSSTSSIRSSHVRQSQPELPPTPTTPMSKELDYHTTTAHQQQQPLQNMMMLGMTTPATTPNRQRSSSLQQQLQQQQQQ</sequence>
<dbReference type="GO" id="GO:0008017">
    <property type="term" value="F:microtubule binding"/>
    <property type="evidence" value="ECO:0007669"/>
    <property type="project" value="InterPro"/>
</dbReference>
<keyword evidence="6 11" id="KW-0547">Nucleotide-binding</keyword>
<dbReference type="PROSITE" id="PS00411">
    <property type="entry name" value="KINESIN_MOTOR_1"/>
    <property type="match status" value="1"/>
</dbReference>
<feature type="non-terminal residue" evidence="15">
    <location>
        <position position="1580"/>
    </location>
</feature>
<feature type="compositionally biased region" description="Acidic residues" evidence="13">
    <location>
        <begin position="1330"/>
        <end position="1341"/>
    </location>
</feature>
<dbReference type="InterPro" id="IPR019821">
    <property type="entry name" value="Kinesin_motor_CS"/>
</dbReference>
<keyword evidence="5" id="KW-0677">Repeat</keyword>
<dbReference type="GO" id="GO:0003777">
    <property type="term" value="F:microtubule motor activity"/>
    <property type="evidence" value="ECO:0007669"/>
    <property type="project" value="InterPro"/>
</dbReference>
<keyword evidence="8 12" id="KW-0175">Coiled coil</keyword>
<keyword evidence="3" id="KW-0853">WD repeat</keyword>
<evidence type="ECO:0000256" key="12">
    <source>
        <dbReference type="SAM" id="Coils"/>
    </source>
</evidence>
<evidence type="ECO:0000256" key="1">
    <source>
        <dbReference type="ARBA" id="ARBA00004245"/>
    </source>
</evidence>
<dbReference type="OrthoDB" id="3176171at2759"/>
<dbReference type="InterPro" id="IPR027640">
    <property type="entry name" value="Kinesin-like_fam"/>
</dbReference>
<protein>
    <recommendedName>
        <fullName evidence="14">Kinesin motor domain-containing protein</fullName>
    </recommendedName>
</protein>
<dbReference type="Gene3D" id="3.40.850.10">
    <property type="entry name" value="Kinesin motor domain"/>
    <property type="match status" value="1"/>
</dbReference>
<evidence type="ECO:0000256" key="13">
    <source>
        <dbReference type="SAM" id="MobiDB-lite"/>
    </source>
</evidence>
<evidence type="ECO:0000313" key="16">
    <source>
        <dbReference type="Proteomes" id="UP000193560"/>
    </source>
</evidence>
<name>A0A1X2I8Z0_9FUNG</name>
<dbReference type="GO" id="GO:0005874">
    <property type="term" value="C:microtubule"/>
    <property type="evidence" value="ECO:0007669"/>
    <property type="project" value="UniProtKB-KW"/>
</dbReference>
<dbReference type="STRING" id="90262.A0A1X2I8Z0"/>
<evidence type="ECO:0000313" key="15">
    <source>
        <dbReference type="EMBL" id="ORZ11891.1"/>
    </source>
</evidence>
<reference evidence="15 16" key="1">
    <citation type="submission" date="2016-07" db="EMBL/GenBank/DDBJ databases">
        <title>Pervasive Adenine N6-methylation of Active Genes in Fungi.</title>
        <authorList>
            <consortium name="DOE Joint Genome Institute"/>
            <person name="Mondo S.J."/>
            <person name="Dannebaum R.O."/>
            <person name="Kuo R.C."/>
            <person name="Labutti K."/>
            <person name="Haridas S."/>
            <person name="Kuo A."/>
            <person name="Salamov A."/>
            <person name="Ahrendt S.R."/>
            <person name="Lipzen A."/>
            <person name="Sullivan W."/>
            <person name="Andreopoulos W.B."/>
            <person name="Clum A."/>
            <person name="Lindquist E."/>
            <person name="Daum C."/>
            <person name="Ramamoorthy G.K."/>
            <person name="Gryganskyi A."/>
            <person name="Culley D."/>
            <person name="Magnuson J.K."/>
            <person name="James T.Y."/>
            <person name="O'Malley M.A."/>
            <person name="Stajich J.E."/>
            <person name="Spatafora J.W."/>
            <person name="Visel A."/>
            <person name="Grigoriev I.V."/>
        </authorList>
    </citation>
    <scope>NUCLEOTIDE SEQUENCE [LARGE SCALE GENOMIC DNA]</scope>
    <source>
        <strain evidence="15 16">NRRL 1336</strain>
    </source>
</reference>
<feature type="compositionally biased region" description="Polar residues" evidence="13">
    <location>
        <begin position="162"/>
        <end position="173"/>
    </location>
</feature>
<evidence type="ECO:0000256" key="8">
    <source>
        <dbReference type="ARBA" id="ARBA00023054"/>
    </source>
</evidence>
<evidence type="ECO:0000259" key="14">
    <source>
        <dbReference type="PROSITE" id="PS50067"/>
    </source>
</evidence>
<dbReference type="GO" id="GO:0007052">
    <property type="term" value="P:mitotic spindle organization"/>
    <property type="evidence" value="ECO:0007669"/>
    <property type="project" value="TreeGrafter"/>
</dbReference>
<dbReference type="EMBL" id="MCGE01000020">
    <property type="protein sequence ID" value="ORZ11891.1"/>
    <property type="molecule type" value="Genomic_DNA"/>
</dbReference>
<evidence type="ECO:0000256" key="5">
    <source>
        <dbReference type="ARBA" id="ARBA00022737"/>
    </source>
</evidence>
<comment type="caution">
    <text evidence="15">The sequence shown here is derived from an EMBL/GenBank/DDBJ whole genome shotgun (WGS) entry which is preliminary data.</text>
</comment>
<dbReference type="Pfam" id="PF25764">
    <property type="entry name" value="KIF21A_4th"/>
    <property type="match status" value="1"/>
</dbReference>
<dbReference type="CDD" id="cd01372">
    <property type="entry name" value="KISc_KIF4"/>
    <property type="match status" value="1"/>
</dbReference>
<dbReference type="Proteomes" id="UP000193560">
    <property type="component" value="Unassembled WGS sequence"/>
</dbReference>
<feature type="compositionally biased region" description="Low complexity" evidence="13">
    <location>
        <begin position="1505"/>
        <end position="1517"/>
    </location>
</feature>
<gene>
    <name evidence="15" type="ORF">BCR42DRAFT_420830</name>
</gene>
<evidence type="ECO:0000256" key="9">
    <source>
        <dbReference type="ARBA" id="ARBA00023175"/>
    </source>
</evidence>
<feature type="region of interest" description="Disordered" evidence="13">
    <location>
        <begin position="1319"/>
        <end position="1393"/>
    </location>
</feature>
<keyword evidence="2" id="KW-0963">Cytoplasm</keyword>
<accession>A0A1X2I8Z0</accession>
<dbReference type="PROSITE" id="PS50067">
    <property type="entry name" value="KINESIN_MOTOR_2"/>
    <property type="match status" value="1"/>
</dbReference>
<feature type="compositionally biased region" description="Low complexity" evidence="13">
    <location>
        <begin position="1342"/>
        <end position="1352"/>
    </location>
</feature>
<keyword evidence="16" id="KW-1185">Reference proteome</keyword>
<evidence type="ECO:0000256" key="3">
    <source>
        <dbReference type="ARBA" id="ARBA00022574"/>
    </source>
</evidence>
<feature type="domain" description="Kinesin motor" evidence="14">
    <location>
        <begin position="5"/>
        <end position="357"/>
    </location>
</feature>
<keyword evidence="7 11" id="KW-0067">ATP-binding</keyword>
<dbReference type="PANTHER" id="PTHR47969:SF15">
    <property type="entry name" value="CHROMOSOME-ASSOCIATED KINESIN KIF4A-RELATED"/>
    <property type="match status" value="1"/>
</dbReference>
<feature type="region of interest" description="Disordered" evidence="13">
    <location>
        <begin position="1500"/>
        <end position="1580"/>
    </location>
</feature>
<evidence type="ECO:0000256" key="2">
    <source>
        <dbReference type="ARBA" id="ARBA00022490"/>
    </source>
</evidence>
<dbReference type="SMART" id="SM00129">
    <property type="entry name" value="KISc"/>
    <property type="match status" value="1"/>
</dbReference>
<comment type="subcellular location">
    <subcellularLocation>
        <location evidence="1">Cytoplasm</location>
        <location evidence="1">Cytoskeleton</location>
    </subcellularLocation>
</comment>
<feature type="binding site" evidence="11">
    <location>
        <begin position="84"/>
        <end position="91"/>
    </location>
    <ligand>
        <name>ATP</name>
        <dbReference type="ChEBI" id="CHEBI:30616"/>
    </ligand>
</feature>
<feature type="compositionally biased region" description="Polar residues" evidence="13">
    <location>
        <begin position="545"/>
        <end position="570"/>
    </location>
</feature>
<dbReference type="InterPro" id="IPR001752">
    <property type="entry name" value="Kinesin_motor_dom"/>
</dbReference>
<dbReference type="GO" id="GO:0051231">
    <property type="term" value="P:spindle elongation"/>
    <property type="evidence" value="ECO:0007669"/>
    <property type="project" value="TreeGrafter"/>
</dbReference>
<proteinExistence type="inferred from homology"/>
<feature type="compositionally biased region" description="Polar residues" evidence="13">
    <location>
        <begin position="601"/>
        <end position="612"/>
    </location>
</feature>
<dbReference type="InterPro" id="IPR036961">
    <property type="entry name" value="Kinesin_motor_dom_sf"/>
</dbReference>
<dbReference type="FunFam" id="3.40.850.10:FF:000011">
    <property type="entry name" value="Kinesin family member 21A"/>
    <property type="match status" value="1"/>
</dbReference>
<feature type="compositionally biased region" description="Low complexity" evidence="13">
    <location>
        <begin position="1564"/>
        <end position="1580"/>
    </location>
</feature>
<dbReference type="PRINTS" id="PR00380">
    <property type="entry name" value="KINESINHEAVY"/>
</dbReference>
<feature type="compositionally biased region" description="Low complexity" evidence="13">
    <location>
        <begin position="1542"/>
        <end position="1555"/>
    </location>
</feature>
<feature type="region of interest" description="Disordered" evidence="13">
    <location>
        <begin position="500"/>
        <end position="614"/>
    </location>
</feature>
<evidence type="ECO:0000256" key="6">
    <source>
        <dbReference type="ARBA" id="ARBA00022741"/>
    </source>
</evidence>
<dbReference type="InterPro" id="IPR027417">
    <property type="entry name" value="P-loop_NTPase"/>
</dbReference>
<feature type="region of interest" description="Disordered" evidence="13">
    <location>
        <begin position="918"/>
        <end position="938"/>
    </location>
</feature>
<feature type="compositionally biased region" description="Polar residues" evidence="13">
    <location>
        <begin position="1370"/>
        <end position="1388"/>
    </location>
</feature>
<evidence type="ECO:0000256" key="7">
    <source>
        <dbReference type="ARBA" id="ARBA00022840"/>
    </source>
</evidence>
<feature type="compositionally biased region" description="Basic residues" evidence="13">
    <location>
        <begin position="523"/>
        <end position="540"/>
    </location>
</feature>
<dbReference type="GO" id="GO:0005524">
    <property type="term" value="F:ATP binding"/>
    <property type="evidence" value="ECO:0007669"/>
    <property type="project" value="UniProtKB-UniRule"/>
</dbReference>
<evidence type="ECO:0000256" key="10">
    <source>
        <dbReference type="ARBA" id="ARBA00023212"/>
    </source>
</evidence>
<dbReference type="PANTHER" id="PTHR47969">
    <property type="entry name" value="CHROMOSOME-ASSOCIATED KINESIN KIF4A-RELATED"/>
    <property type="match status" value="1"/>
</dbReference>
<keyword evidence="4" id="KW-0493">Microtubule</keyword>
<dbReference type="SUPFAM" id="SSF52540">
    <property type="entry name" value="P-loop containing nucleoside triphosphate hydrolases"/>
    <property type="match status" value="1"/>
</dbReference>
<comment type="similarity">
    <text evidence="11">Belongs to the TRAFAC class myosin-kinesin ATPase superfamily. Kinesin family.</text>
</comment>
<keyword evidence="10" id="KW-0206">Cytoskeleton</keyword>
<dbReference type="GO" id="GO:0007018">
    <property type="term" value="P:microtubule-based movement"/>
    <property type="evidence" value="ECO:0007669"/>
    <property type="project" value="InterPro"/>
</dbReference>
<dbReference type="GO" id="GO:0005875">
    <property type="term" value="C:microtubule associated complex"/>
    <property type="evidence" value="ECO:0007669"/>
    <property type="project" value="TreeGrafter"/>
</dbReference>
<evidence type="ECO:0000256" key="4">
    <source>
        <dbReference type="ARBA" id="ARBA00022701"/>
    </source>
</evidence>
<feature type="region of interest" description="Disordered" evidence="13">
    <location>
        <begin position="153"/>
        <end position="173"/>
    </location>
</feature>
<organism evidence="15 16">
    <name type="scientific">Absidia repens</name>
    <dbReference type="NCBI Taxonomy" id="90262"/>
    <lineage>
        <taxon>Eukaryota</taxon>
        <taxon>Fungi</taxon>
        <taxon>Fungi incertae sedis</taxon>
        <taxon>Mucoromycota</taxon>
        <taxon>Mucoromycotina</taxon>
        <taxon>Mucoromycetes</taxon>
        <taxon>Mucorales</taxon>
        <taxon>Cunninghamellaceae</taxon>
        <taxon>Absidia</taxon>
    </lineage>
</organism>
<keyword evidence="9 11" id="KW-0505">Motor protein</keyword>
<dbReference type="Pfam" id="PF00225">
    <property type="entry name" value="Kinesin"/>
    <property type="match status" value="1"/>
</dbReference>